<organism evidence="2 3">
    <name type="scientific">Scleroderma citrinum Foug A</name>
    <dbReference type="NCBI Taxonomy" id="1036808"/>
    <lineage>
        <taxon>Eukaryota</taxon>
        <taxon>Fungi</taxon>
        <taxon>Dikarya</taxon>
        <taxon>Basidiomycota</taxon>
        <taxon>Agaricomycotina</taxon>
        <taxon>Agaricomycetes</taxon>
        <taxon>Agaricomycetidae</taxon>
        <taxon>Boletales</taxon>
        <taxon>Sclerodermatineae</taxon>
        <taxon>Sclerodermataceae</taxon>
        <taxon>Scleroderma</taxon>
    </lineage>
</organism>
<dbReference type="OrthoDB" id="2683143at2759"/>
<evidence type="ECO:0000313" key="3">
    <source>
        <dbReference type="Proteomes" id="UP000053989"/>
    </source>
</evidence>
<evidence type="ECO:0000313" key="2">
    <source>
        <dbReference type="EMBL" id="KIM61000.1"/>
    </source>
</evidence>
<dbReference type="AlphaFoldDB" id="A0A0C3DJW9"/>
<keyword evidence="3" id="KW-1185">Reference proteome</keyword>
<feature type="region of interest" description="Disordered" evidence="1">
    <location>
        <begin position="39"/>
        <end position="67"/>
    </location>
</feature>
<accession>A0A0C3DJW9</accession>
<gene>
    <name evidence="2" type="ORF">SCLCIDRAFT_26170</name>
</gene>
<reference evidence="2 3" key="1">
    <citation type="submission" date="2014-04" db="EMBL/GenBank/DDBJ databases">
        <authorList>
            <consortium name="DOE Joint Genome Institute"/>
            <person name="Kuo A."/>
            <person name="Kohler A."/>
            <person name="Nagy L.G."/>
            <person name="Floudas D."/>
            <person name="Copeland A."/>
            <person name="Barry K.W."/>
            <person name="Cichocki N."/>
            <person name="Veneault-Fourrey C."/>
            <person name="LaButti K."/>
            <person name="Lindquist E.A."/>
            <person name="Lipzen A."/>
            <person name="Lundell T."/>
            <person name="Morin E."/>
            <person name="Murat C."/>
            <person name="Sun H."/>
            <person name="Tunlid A."/>
            <person name="Henrissat B."/>
            <person name="Grigoriev I.V."/>
            <person name="Hibbett D.S."/>
            <person name="Martin F."/>
            <person name="Nordberg H.P."/>
            <person name="Cantor M.N."/>
            <person name="Hua S.X."/>
        </authorList>
    </citation>
    <scope>NUCLEOTIDE SEQUENCE [LARGE SCALE GENOMIC DNA]</scope>
    <source>
        <strain evidence="2 3">Foug A</strain>
    </source>
</reference>
<sequence length="110" mass="12176">MTIVINVVHNLAVGELVVSCSPLPVPLLTRILRPSMRDNPSRRAMVEDVDEDTRPTSGPGTLDDSDKETLLREIYPNVKLEDLRVALDFVFAMQATSLDDPHLNAALQPQ</sequence>
<reference evidence="3" key="2">
    <citation type="submission" date="2015-01" db="EMBL/GenBank/DDBJ databases">
        <title>Evolutionary Origins and Diversification of the Mycorrhizal Mutualists.</title>
        <authorList>
            <consortium name="DOE Joint Genome Institute"/>
            <consortium name="Mycorrhizal Genomics Consortium"/>
            <person name="Kohler A."/>
            <person name="Kuo A."/>
            <person name="Nagy L.G."/>
            <person name="Floudas D."/>
            <person name="Copeland A."/>
            <person name="Barry K.W."/>
            <person name="Cichocki N."/>
            <person name="Veneault-Fourrey C."/>
            <person name="LaButti K."/>
            <person name="Lindquist E.A."/>
            <person name="Lipzen A."/>
            <person name="Lundell T."/>
            <person name="Morin E."/>
            <person name="Murat C."/>
            <person name="Riley R."/>
            <person name="Ohm R."/>
            <person name="Sun H."/>
            <person name="Tunlid A."/>
            <person name="Henrissat B."/>
            <person name="Grigoriev I.V."/>
            <person name="Hibbett D.S."/>
            <person name="Martin F."/>
        </authorList>
    </citation>
    <scope>NUCLEOTIDE SEQUENCE [LARGE SCALE GENOMIC DNA]</scope>
    <source>
        <strain evidence="3">Foug A</strain>
    </source>
</reference>
<evidence type="ECO:0000256" key="1">
    <source>
        <dbReference type="SAM" id="MobiDB-lite"/>
    </source>
</evidence>
<dbReference type="HOGENOM" id="CLU_2172578_0_0_1"/>
<name>A0A0C3DJW9_9AGAM</name>
<proteinExistence type="predicted"/>
<dbReference type="EMBL" id="KN822056">
    <property type="protein sequence ID" value="KIM61000.1"/>
    <property type="molecule type" value="Genomic_DNA"/>
</dbReference>
<dbReference type="Proteomes" id="UP000053989">
    <property type="component" value="Unassembled WGS sequence"/>
</dbReference>
<dbReference type="InParanoid" id="A0A0C3DJW9"/>
<protein>
    <submittedName>
        <fullName evidence="2">Uncharacterized protein</fullName>
    </submittedName>
</protein>